<evidence type="ECO:0000256" key="1">
    <source>
        <dbReference type="SAM" id="SignalP"/>
    </source>
</evidence>
<evidence type="ECO:0000259" key="2">
    <source>
        <dbReference type="Pfam" id="PF12680"/>
    </source>
</evidence>
<name>A0A562YEW9_9FLAO</name>
<dbReference type="EMBL" id="SMZJ02000004">
    <property type="protein sequence ID" value="TWO32856.1"/>
    <property type="molecule type" value="Genomic_DNA"/>
</dbReference>
<keyword evidence="4" id="KW-1185">Reference proteome</keyword>
<dbReference type="Proteomes" id="UP000295814">
    <property type="component" value="Unassembled WGS sequence"/>
</dbReference>
<dbReference type="InterPro" id="IPR037401">
    <property type="entry name" value="SnoaL-like"/>
</dbReference>
<evidence type="ECO:0000313" key="3">
    <source>
        <dbReference type="EMBL" id="TWO32856.1"/>
    </source>
</evidence>
<dbReference type="SUPFAM" id="SSF54427">
    <property type="entry name" value="NTF2-like"/>
    <property type="match status" value="2"/>
</dbReference>
<dbReference type="PROSITE" id="PS51257">
    <property type="entry name" value="PROKAR_LIPOPROTEIN"/>
    <property type="match status" value="1"/>
</dbReference>
<feature type="signal peptide" evidence="1">
    <location>
        <begin position="1"/>
        <end position="21"/>
    </location>
</feature>
<dbReference type="InterPro" id="IPR032710">
    <property type="entry name" value="NTF2-like_dom_sf"/>
</dbReference>
<protein>
    <recommendedName>
        <fullName evidence="2">SnoaL-like domain-containing protein</fullName>
    </recommendedName>
</protein>
<dbReference type="Pfam" id="PF07366">
    <property type="entry name" value="SnoaL"/>
    <property type="match status" value="1"/>
</dbReference>
<dbReference type="PANTHER" id="PTHR38436">
    <property type="entry name" value="POLYKETIDE CYCLASE SNOAL-LIKE DOMAIN"/>
    <property type="match status" value="1"/>
</dbReference>
<dbReference type="PANTHER" id="PTHR38436:SF1">
    <property type="entry name" value="ESTER CYCLASE"/>
    <property type="match status" value="1"/>
</dbReference>
<evidence type="ECO:0000313" key="4">
    <source>
        <dbReference type="Proteomes" id="UP000295814"/>
    </source>
</evidence>
<dbReference type="AlphaFoldDB" id="A0A562YEW9"/>
<gene>
    <name evidence="3" type="ORF">E1J38_008300</name>
</gene>
<dbReference type="Gene3D" id="3.10.450.50">
    <property type="match status" value="2"/>
</dbReference>
<reference evidence="3 4" key="1">
    <citation type="submission" date="2019-03" db="EMBL/GenBank/DDBJ databases">
        <authorList>
            <person name="Zhong Y.L."/>
        </authorList>
    </citation>
    <scope>NUCLEOTIDE SEQUENCE [LARGE SCALE GENOMIC DNA]</scope>
    <source>
        <strain evidence="3 4">W255</strain>
    </source>
</reference>
<sequence>MKKLLVLGLAMILFIACQNQPQNYFNASPELETFKAGVAAYEAQDWDTWKSHYADTAKIFHNSNKGNSPDETMAGMKDMLSTLSSYAFSKENAVSEMVVDKNNKTWVNYWNTWRGKLKANGKEISIPVHITSEFVDGKIVQEYAYYNLSEYVDAMQDLQAYNNLPADEKAITDAVNKVVDGWNTHNIANLKALSVPNLTRASNGVVDIKSIDEYESFMSVFVTAFPDFKVHVSTVDIADNKVYINWTVTGTHNGDFMGNAATGKKIKVPGFSVWTLNNEGQFVSEEAFFDNQAIYSQLGISPPKV</sequence>
<dbReference type="GO" id="GO:0030638">
    <property type="term" value="P:polyketide metabolic process"/>
    <property type="evidence" value="ECO:0007669"/>
    <property type="project" value="InterPro"/>
</dbReference>
<accession>A0A562YEW9</accession>
<reference evidence="3 4" key="2">
    <citation type="submission" date="2019-07" db="EMBL/GenBank/DDBJ databases">
        <title>Seonamhaeicola sp. W255 draft genome.</title>
        <authorList>
            <person name="Zhang X.-Y."/>
            <person name="Zhang R."/>
            <person name="Zhong Y.-L."/>
            <person name="Du Z.-J."/>
        </authorList>
    </citation>
    <scope>NUCLEOTIDE SEQUENCE [LARGE SCALE GENOMIC DNA]</scope>
    <source>
        <strain evidence="3 4">W255</strain>
    </source>
</reference>
<feature type="chain" id="PRO_5022678138" description="SnoaL-like domain-containing protein" evidence="1">
    <location>
        <begin position="22"/>
        <end position="305"/>
    </location>
</feature>
<keyword evidence="1" id="KW-0732">Signal</keyword>
<dbReference type="InterPro" id="IPR009959">
    <property type="entry name" value="Cyclase_SnoaL-like"/>
</dbReference>
<feature type="domain" description="SnoaL-like" evidence="2">
    <location>
        <begin position="38"/>
        <end position="141"/>
    </location>
</feature>
<comment type="caution">
    <text evidence="3">The sequence shown here is derived from an EMBL/GenBank/DDBJ whole genome shotgun (WGS) entry which is preliminary data.</text>
</comment>
<dbReference type="Pfam" id="PF12680">
    <property type="entry name" value="SnoaL_2"/>
    <property type="match status" value="1"/>
</dbReference>
<proteinExistence type="predicted"/>
<dbReference type="RefSeq" id="WP_133355573.1">
    <property type="nucleotide sequence ID" value="NZ_SMZJ02000004.1"/>
</dbReference>
<dbReference type="OrthoDB" id="824753at2"/>
<organism evidence="3 4">
    <name type="scientific">Seonamhaeicola sediminis</name>
    <dbReference type="NCBI Taxonomy" id="2528206"/>
    <lineage>
        <taxon>Bacteria</taxon>
        <taxon>Pseudomonadati</taxon>
        <taxon>Bacteroidota</taxon>
        <taxon>Flavobacteriia</taxon>
        <taxon>Flavobacteriales</taxon>
        <taxon>Flavobacteriaceae</taxon>
    </lineage>
</organism>